<keyword evidence="3" id="KW-0472">Membrane</keyword>
<dbReference type="CDD" id="cd21177">
    <property type="entry name" value="LPMO_AA10"/>
    <property type="match status" value="1"/>
</dbReference>
<feature type="region of interest" description="Disordered" evidence="2">
    <location>
        <begin position="223"/>
        <end position="245"/>
    </location>
</feature>
<name>A0A8J3FD27_9ACTN</name>
<feature type="domain" description="Chitin-binding type-4" evidence="4">
    <location>
        <begin position="38"/>
        <end position="212"/>
    </location>
</feature>
<accession>A0A8J3FD27</accession>
<evidence type="ECO:0000313" key="5">
    <source>
        <dbReference type="EMBL" id="GGJ94320.1"/>
    </source>
</evidence>
<dbReference type="Gene3D" id="2.70.50.50">
    <property type="entry name" value="chitin-binding protein cbp21"/>
    <property type="match status" value="1"/>
</dbReference>
<dbReference type="InterPro" id="IPR051024">
    <property type="entry name" value="GlcNAc_Chitin_IntDeg"/>
</dbReference>
<dbReference type="AlphaFoldDB" id="A0A8J3FD27"/>
<dbReference type="PANTHER" id="PTHR34823">
    <property type="entry name" value="GLCNAC-BINDING PROTEIN A"/>
    <property type="match status" value="1"/>
</dbReference>
<evidence type="ECO:0000259" key="4">
    <source>
        <dbReference type="Pfam" id="PF03067"/>
    </source>
</evidence>
<keyword evidence="3" id="KW-1133">Transmembrane helix</keyword>
<comment type="caution">
    <text evidence="5">The sequence shown here is derived from an EMBL/GenBank/DDBJ whole genome shotgun (WGS) entry which is preliminary data.</text>
</comment>
<dbReference type="SUPFAM" id="SSF81296">
    <property type="entry name" value="E set domains"/>
    <property type="match status" value="1"/>
</dbReference>
<evidence type="ECO:0000313" key="6">
    <source>
        <dbReference type="Proteomes" id="UP000649739"/>
    </source>
</evidence>
<organism evidence="5 6">
    <name type="scientific">Pilimelia anulata</name>
    <dbReference type="NCBI Taxonomy" id="53371"/>
    <lineage>
        <taxon>Bacteria</taxon>
        <taxon>Bacillati</taxon>
        <taxon>Actinomycetota</taxon>
        <taxon>Actinomycetes</taxon>
        <taxon>Micromonosporales</taxon>
        <taxon>Micromonosporaceae</taxon>
        <taxon>Pilimelia</taxon>
    </lineage>
</organism>
<dbReference type="InterPro" id="IPR004302">
    <property type="entry name" value="Cellulose/chitin-bd_N"/>
</dbReference>
<reference evidence="5" key="2">
    <citation type="submission" date="2020-09" db="EMBL/GenBank/DDBJ databases">
        <authorList>
            <person name="Sun Q."/>
            <person name="Ohkuma M."/>
        </authorList>
    </citation>
    <scope>NUCLEOTIDE SEQUENCE</scope>
    <source>
        <strain evidence="5">JCM 3090</strain>
    </source>
</reference>
<dbReference type="Pfam" id="PF03067">
    <property type="entry name" value="LPMO_10"/>
    <property type="match status" value="1"/>
</dbReference>
<feature type="transmembrane region" description="Helical" evidence="3">
    <location>
        <begin position="269"/>
        <end position="290"/>
    </location>
</feature>
<dbReference type="InterPro" id="IPR014756">
    <property type="entry name" value="Ig_E-set"/>
</dbReference>
<keyword evidence="3" id="KW-0812">Transmembrane</keyword>
<dbReference type="EMBL" id="BMQB01000005">
    <property type="protein sequence ID" value="GGJ94320.1"/>
    <property type="molecule type" value="Genomic_DNA"/>
</dbReference>
<evidence type="ECO:0000256" key="2">
    <source>
        <dbReference type="SAM" id="MobiDB-lite"/>
    </source>
</evidence>
<keyword evidence="1" id="KW-0732">Signal</keyword>
<sequence length="298" mass="31741">MHLPSVHREAHMRPWRTAAAIAVAGLVAVLVPAAAGAHGSVQRPASRGYACGPEGAARSTDACVAARAEGDVTDWDNLRVPNVAGRDAEVIPDGQLCSAGIRRYAGLDLVRDDWPATTLRSGAELTFRYRTTIPHRGTFRFYVTNRAYTPDRPLRWADLEREPFLSVTDPEVVDGVYEISGRLPADRSGRQLIYTIWQNSDTPDTYYSCSDVLFSATGADGTDTGAADDPAASGAPDGAAATAPANRVPLPAGGLGRAVRTGSVDLVTYRLLIISVTLLGVAAIAGFTLVRLRRRRSG</sequence>
<gene>
    <name evidence="5" type="ORF">GCM10010123_25200</name>
</gene>
<reference evidence="5" key="1">
    <citation type="journal article" date="2014" name="Int. J. Syst. Evol. Microbiol.">
        <title>Complete genome sequence of Corynebacterium casei LMG S-19264T (=DSM 44701T), isolated from a smear-ripened cheese.</title>
        <authorList>
            <consortium name="US DOE Joint Genome Institute (JGI-PGF)"/>
            <person name="Walter F."/>
            <person name="Albersmeier A."/>
            <person name="Kalinowski J."/>
            <person name="Ruckert C."/>
        </authorList>
    </citation>
    <scope>NUCLEOTIDE SEQUENCE</scope>
    <source>
        <strain evidence="5">JCM 3090</strain>
    </source>
</reference>
<protein>
    <recommendedName>
        <fullName evidence="4">Chitin-binding type-4 domain-containing protein</fullName>
    </recommendedName>
</protein>
<dbReference type="PANTHER" id="PTHR34823:SF1">
    <property type="entry name" value="CHITIN-BINDING TYPE-4 DOMAIN-CONTAINING PROTEIN"/>
    <property type="match status" value="1"/>
</dbReference>
<keyword evidence="6" id="KW-1185">Reference proteome</keyword>
<proteinExistence type="predicted"/>
<evidence type="ECO:0000256" key="3">
    <source>
        <dbReference type="SAM" id="Phobius"/>
    </source>
</evidence>
<dbReference type="Proteomes" id="UP000649739">
    <property type="component" value="Unassembled WGS sequence"/>
</dbReference>
<evidence type="ECO:0000256" key="1">
    <source>
        <dbReference type="ARBA" id="ARBA00022729"/>
    </source>
</evidence>